<name>A0ABV7WNU8_9GAMM</name>
<keyword evidence="3" id="KW-1185">Reference proteome</keyword>
<feature type="domain" description="DUF7931" evidence="1">
    <location>
        <begin position="29"/>
        <end position="172"/>
    </location>
</feature>
<dbReference type="EMBL" id="JBHRYN010000006">
    <property type="protein sequence ID" value="MFC3700782.1"/>
    <property type="molecule type" value="Genomic_DNA"/>
</dbReference>
<dbReference type="Proteomes" id="UP001595710">
    <property type="component" value="Unassembled WGS sequence"/>
</dbReference>
<reference evidence="3" key="1">
    <citation type="journal article" date="2019" name="Int. J. Syst. Evol. Microbiol.">
        <title>The Global Catalogue of Microorganisms (GCM) 10K type strain sequencing project: providing services to taxonomists for standard genome sequencing and annotation.</title>
        <authorList>
            <consortium name="The Broad Institute Genomics Platform"/>
            <consortium name="The Broad Institute Genome Sequencing Center for Infectious Disease"/>
            <person name="Wu L."/>
            <person name="Ma J."/>
        </authorList>
    </citation>
    <scope>NUCLEOTIDE SEQUENCE [LARGE SCALE GENOMIC DNA]</scope>
    <source>
        <strain evidence="3">CECT 8288</strain>
    </source>
</reference>
<sequence>MSQSSEPATEAESQTGVIRLDSIAGFINQSTPLIDAGLRSINIISQDLNRPWLGNEAVVSALKQFILTNRRAQMRLLIAQTTHALKTDHPLVPLIKKLSRIEARIIEPEILEKEPINCEFILVDRGGVVIRQKLDNYIGFAHTDDKTSVKSLQSSFDQYWRYSQPSPELRYFSI</sequence>
<dbReference type="Pfam" id="PF25559">
    <property type="entry name" value="DUF7931"/>
    <property type="match status" value="1"/>
</dbReference>
<proteinExistence type="predicted"/>
<organism evidence="2 3">
    <name type="scientific">Reinekea marina</name>
    <dbReference type="NCBI Taxonomy" id="1310421"/>
    <lineage>
        <taxon>Bacteria</taxon>
        <taxon>Pseudomonadati</taxon>
        <taxon>Pseudomonadota</taxon>
        <taxon>Gammaproteobacteria</taxon>
        <taxon>Oceanospirillales</taxon>
        <taxon>Saccharospirillaceae</taxon>
        <taxon>Reinekea</taxon>
    </lineage>
</organism>
<evidence type="ECO:0000259" key="1">
    <source>
        <dbReference type="Pfam" id="PF25559"/>
    </source>
</evidence>
<comment type="caution">
    <text evidence="2">The sequence shown here is derived from an EMBL/GenBank/DDBJ whole genome shotgun (WGS) entry which is preliminary data.</text>
</comment>
<dbReference type="RefSeq" id="WP_290281030.1">
    <property type="nucleotide sequence ID" value="NZ_JAUFQI010000001.1"/>
</dbReference>
<accession>A0ABV7WNU8</accession>
<gene>
    <name evidence="2" type="ORF">ACFOND_03940</name>
</gene>
<evidence type="ECO:0000313" key="3">
    <source>
        <dbReference type="Proteomes" id="UP001595710"/>
    </source>
</evidence>
<evidence type="ECO:0000313" key="2">
    <source>
        <dbReference type="EMBL" id="MFC3700782.1"/>
    </source>
</evidence>
<protein>
    <recommendedName>
        <fullName evidence="1">DUF7931 domain-containing protein</fullName>
    </recommendedName>
</protein>
<dbReference type="InterPro" id="IPR057691">
    <property type="entry name" value="DUF7931"/>
</dbReference>